<protein>
    <recommendedName>
        <fullName evidence="1">DUF5916 domain-containing protein</fullName>
    </recommendedName>
</protein>
<sequence>MKNRYTLFLLLLCTLFYGQKKSLQTKFTSEKITLDGKLDEAIWQSVPIATDFIMFQPDNGKAIPENKRTEVRVLYDNEAIYISALMYDNEPDKILREINKRDEFGAADFFGVFINGYNDGQQNFQFFVNAADGQADCLATDSNGEDYSWDAVWDSKALITTFGWTVEMKIPYAALRFSSESRQTWGVNFFREIRRDRQKYSWNLIDTKIGTFTQQNGTVEGIENIKTPTRLFFLPYASFYTYANAEQKTYGELKGGLDIKYGINDAFTLDAMLIPDFGQTKYDDRILNLSPFEQQFNENRAFFTEGTDLFSKGNLFYSRRIGGAPSYSPKKNTNEKIIEKPAAVDLYNATKISGRTKGGLGIGYLNAITQKTYATIKDTITQETRRVLVQPLTNYNVMVFDQRFHKNSSLTFVNTNVTRDGSFRDGNVSALVWDLNTAKNTYNLSGNFEYSYVNDIEEKKDGINTTLNFAETSGKYRYNFGANLVTKDFDNNDLGIIFETNYYSFNGFTSYRILNPTKLFNSFNTNINAYTQFQKETGKVQSDEINWNVNTTTKKNHYVGFGLQFRPVETYNYYEPRTEGRFSIDPTRFGSWFSISTNYNNKFAFDFEPSFSALNEHNRKSYGLFLSPRYRFNDRFALNYQFNFFRQNNNKGYVDSSSNNDDLPPNTIIYANRNVVNYTNNINGKYSLNSKMNFDLSARYYWSYTENLNFYNLEENGRLSSNDTYIENKNQNLNTWNLDLSYNWWFAPGSQLTLLYRSNAAKYDNLINKDFGNNYTSLLNNEDLNHVLSVSVKYFIDYNQVKKML</sequence>
<organism evidence="2 3">
    <name type="scientific">Flavobacterium aquicola</name>
    <dbReference type="NCBI Taxonomy" id="1682742"/>
    <lineage>
        <taxon>Bacteria</taxon>
        <taxon>Pseudomonadati</taxon>
        <taxon>Bacteroidota</taxon>
        <taxon>Flavobacteriia</taxon>
        <taxon>Flavobacteriales</taxon>
        <taxon>Flavobacteriaceae</taxon>
        <taxon>Flavobacterium</taxon>
    </lineage>
</organism>
<evidence type="ECO:0000313" key="3">
    <source>
        <dbReference type="Proteomes" id="UP000257136"/>
    </source>
</evidence>
<dbReference type="RefSeq" id="WP_115811656.1">
    <property type="nucleotide sequence ID" value="NZ_QUNI01000003.1"/>
</dbReference>
<dbReference type="InterPro" id="IPR045670">
    <property type="entry name" value="DUF5916"/>
</dbReference>
<accession>A0A3E0EQ54</accession>
<reference evidence="2 3" key="1">
    <citation type="submission" date="2018-08" db="EMBL/GenBank/DDBJ databases">
        <title>Genomic Encyclopedia of Archaeal and Bacterial Type Strains, Phase II (KMG-II): from individual species to whole genera.</title>
        <authorList>
            <person name="Goeker M."/>
        </authorList>
    </citation>
    <scope>NUCLEOTIDE SEQUENCE [LARGE SCALE GENOMIC DNA]</scope>
    <source>
        <strain evidence="2 3">DSM 100880</strain>
    </source>
</reference>
<name>A0A3E0EQ54_9FLAO</name>
<comment type="caution">
    <text evidence="2">The sequence shown here is derived from an EMBL/GenBank/DDBJ whole genome shotgun (WGS) entry which is preliminary data.</text>
</comment>
<dbReference type="Pfam" id="PF19313">
    <property type="entry name" value="DUF5916"/>
    <property type="match status" value="1"/>
</dbReference>
<dbReference type="OrthoDB" id="9786766at2"/>
<dbReference type="CDD" id="cd09618">
    <property type="entry name" value="CBM9_like_2"/>
    <property type="match status" value="1"/>
</dbReference>
<dbReference type="SUPFAM" id="SSF49344">
    <property type="entry name" value="CBD9-like"/>
    <property type="match status" value="1"/>
</dbReference>
<gene>
    <name evidence="2" type="ORF">C8P67_103357</name>
</gene>
<dbReference type="Proteomes" id="UP000257136">
    <property type="component" value="Unassembled WGS sequence"/>
</dbReference>
<feature type="domain" description="DUF5916" evidence="1">
    <location>
        <begin position="227"/>
        <end position="804"/>
    </location>
</feature>
<proteinExistence type="predicted"/>
<evidence type="ECO:0000313" key="2">
    <source>
        <dbReference type="EMBL" id="REH00375.1"/>
    </source>
</evidence>
<keyword evidence="3" id="KW-1185">Reference proteome</keyword>
<dbReference type="Gene3D" id="2.60.40.1190">
    <property type="match status" value="1"/>
</dbReference>
<dbReference type="AlphaFoldDB" id="A0A3E0EQ54"/>
<dbReference type="EMBL" id="QUNI01000003">
    <property type="protein sequence ID" value="REH00375.1"/>
    <property type="molecule type" value="Genomic_DNA"/>
</dbReference>
<evidence type="ECO:0000259" key="1">
    <source>
        <dbReference type="Pfam" id="PF19313"/>
    </source>
</evidence>